<feature type="compositionally biased region" description="Basic and acidic residues" evidence="1">
    <location>
        <begin position="1"/>
        <end position="10"/>
    </location>
</feature>
<gene>
    <name evidence="2" type="ORF">CRG98_016893</name>
</gene>
<feature type="region of interest" description="Disordered" evidence="1">
    <location>
        <begin position="1"/>
        <end position="29"/>
    </location>
</feature>
<proteinExistence type="predicted"/>
<dbReference type="AlphaFoldDB" id="A0A2I0K2D6"/>
<evidence type="ECO:0000256" key="1">
    <source>
        <dbReference type="SAM" id="MobiDB-lite"/>
    </source>
</evidence>
<sequence>MEQKDSKTTKPTEPQAKAQEAPKSDSESQTWVKAVGHYLCCCWICCDSTTPTKGTNK</sequence>
<evidence type="ECO:0000313" key="2">
    <source>
        <dbReference type="EMBL" id="PKI62718.1"/>
    </source>
</evidence>
<name>A0A2I0K2D6_PUNGR</name>
<accession>A0A2I0K2D6</accession>
<evidence type="ECO:0000313" key="3">
    <source>
        <dbReference type="Proteomes" id="UP000233551"/>
    </source>
</evidence>
<comment type="caution">
    <text evidence="2">The sequence shown here is derived from an EMBL/GenBank/DDBJ whole genome shotgun (WGS) entry which is preliminary data.</text>
</comment>
<organism evidence="2 3">
    <name type="scientific">Punica granatum</name>
    <name type="common">Pomegranate</name>
    <dbReference type="NCBI Taxonomy" id="22663"/>
    <lineage>
        <taxon>Eukaryota</taxon>
        <taxon>Viridiplantae</taxon>
        <taxon>Streptophyta</taxon>
        <taxon>Embryophyta</taxon>
        <taxon>Tracheophyta</taxon>
        <taxon>Spermatophyta</taxon>
        <taxon>Magnoliopsida</taxon>
        <taxon>eudicotyledons</taxon>
        <taxon>Gunneridae</taxon>
        <taxon>Pentapetalae</taxon>
        <taxon>rosids</taxon>
        <taxon>malvids</taxon>
        <taxon>Myrtales</taxon>
        <taxon>Lythraceae</taxon>
        <taxon>Punica</taxon>
    </lineage>
</organism>
<dbReference type="Proteomes" id="UP000233551">
    <property type="component" value="Unassembled WGS sequence"/>
</dbReference>
<protein>
    <submittedName>
        <fullName evidence="2">Uncharacterized protein</fullName>
    </submittedName>
</protein>
<dbReference type="EMBL" id="PGOL01000947">
    <property type="protein sequence ID" value="PKI62718.1"/>
    <property type="molecule type" value="Genomic_DNA"/>
</dbReference>
<keyword evidence="3" id="KW-1185">Reference proteome</keyword>
<reference evidence="2 3" key="1">
    <citation type="submission" date="2017-11" db="EMBL/GenBank/DDBJ databases">
        <title>De-novo sequencing of pomegranate (Punica granatum L.) genome.</title>
        <authorList>
            <person name="Akparov Z."/>
            <person name="Amiraslanov A."/>
            <person name="Hajiyeva S."/>
            <person name="Abbasov M."/>
            <person name="Kaur K."/>
            <person name="Hamwieh A."/>
            <person name="Solovyev V."/>
            <person name="Salamov A."/>
            <person name="Braich B."/>
            <person name="Kosarev P."/>
            <person name="Mahmoud A."/>
            <person name="Hajiyev E."/>
            <person name="Babayeva S."/>
            <person name="Izzatullayeva V."/>
            <person name="Mammadov A."/>
            <person name="Mammadov A."/>
            <person name="Sharifova S."/>
            <person name="Ojaghi J."/>
            <person name="Eynullazada K."/>
            <person name="Bayramov B."/>
            <person name="Abdulazimova A."/>
            <person name="Shahmuradov I."/>
        </authorList>
    </citation>
    <scope>NUCLEOTIDE SEQUENCE [LARGE SCALE GENOMIC DNA]</scope>
    <source>
        <strain evidence="3">cv. AG2017</strain>
        <tissue evidence="2">Leaf</tissue>
    </source>
</reference>